<evidence type="ECO:0000313" key="1">
    <source>
        <dbReference type="EMBL" id="MBD2199386.1"/>
    </source>
</evidence>
<protein>
    <submittedName>
        <fullName evidence="1">Phage tail protein</fullName>
    </submittedName>
</protein>
<dbReference type="Proteomes" id="UP000658514">
    <property type="component" value="Unassembled WGS sequence"/>
</dbReference>
<dbReference type="NCBIfam" id="TIGR02241">
    <property type="entry name" value="conserved hypothetical phage tail region protein"/>
    <property type="match status" value="1"/>
</dbReference>
<evidence type="ECO:0000313" key="2">
    <source>
        <dbReference type="Proteomes" id="UP000658514"/>
    </source>
</evidence>
<comment type="caution">
    <text evidence="1">The sequence shown here is derived from an EMBL/GenBank/DDBJ whole genome shotgun (WGS) entry which is preliminary data.</text>
</comment>
<sequence length="165" mass="18760">MTYSYPPVSFFFDVSFQGQFAGERLDKNVVETRFQSVTGLSVDMQTETLKEGGENRFEHILPVRTKYDPLVLKRGLVKNSQMVKWCMDAILNFDIKPMDLLVSLLHVQSAGANPAPQTTAPLVTWKVINAWPKKWSVSEFNAEQNSIAIESLELNYSYFEMIGKS</sequence>
<keyword evidence="2" id="KW-1185">Reference proteome</keyword>
<accession>A0ABR8AH82</accession>
<name>A0ABR8AH82_9CYAN</name>
<dbReference type="PANTHER" id="PTHR38009:SF1">
    <property type="entry name" value="CONSERVED HYPOTHETICAL PHAGE TAIL PROTEIN"/>
    <property type="match status" value="1"/>
</dbReference>
<dbReference type="Pfam" id="PF06841">
    <property type="entry name" value="Phage_T4_gp19"/>
    <property type="match status" value="1"/>
</dbReference>
<gene>
    <name evidence="1" type="ORF">H6G24_28555</name>
</gene>
<organism evidence="1 2">
    <name type="scientific">Calothrix parietina FACHB-288</name>
    <dbReference type="NCBI Taxonomy" id="2692896"/>
    <lineage>
        <taxon>Bacteria</taxon>
        <taxon>Bacillati</taxon>
        <taxon>Cyanobacteriota</taxon>
        <taxon>Cyanophyceae</taxon>
        <taxon>Nostocales</taxon>
        <taxon>Calotrichaceae</taxon>
        <taxon>Calothrix</taxon>
    </lineage>
</organism>
<dbReference type="RefSeq" id="WP_190548636.1">
    <property type="nucleotide sequence ID" value="NZ_CAWPNO010000093.1"/>
</dbReference>
<dbReference type="PANTHER" id="PTHR38009">
    <property type="entry name" value="CONSERVED HYPOTHETICAL PHAGE TAIL PROTEIN"/>
    <property type="match status" value="1"/>
</dbReference>
<dbReference type="InterPro" id="IPR011747">
    <property type="entry name" value="CHP02241"/>
</dbReference>
<proteinExistence type="predicted"/>
<dbReference type="InterPro" id="IPR010667">
    <property type="entry name" value="Phage_T4_Gp19"/>
</dbReference>
<reference evidence="1 2" key="1">
    <citation type="journal article" date="2020" name="ISME J.">
        <title>Comparative genomics reveals insights into cyanobacterial evolution and habitat adaptation.</title>
        <authorList>
            <person name="Chen M.Y."/>
            <person name="Teng W.K."/>
            <person name="Zhao L."/>
            <person name="Hu C.X."/>
            <person name="Zhou Y.K."/>
            <person name="Han B.P."/>
            <person name="Song L.R."/>
            <person name="Shu W.S."/>
        </authorList>
    </citation>
    <scope>NUCLEOTIDE SEQUENCE [LARGE SCALE GENOMIC DNA]</scope>
    <source>
        <strain evidence="1 2">FACHB-288</strain>
    </source>
</reference>
<dbReference type="EMBL" id="JACJQH010000058">
    <property type="protein sequence ID" value="MBD2199386.1"/>
    <property type="molecule type" value="Genomic_DNA"/>
</dbReference>